<organism evidence="9 10">
    <name type="scientific">Cloeon dipterum</name>
    <dbReference type="NCBI Taxonomy" id="197152"/>
    <lineage>
        <taxon>Eukaryota</taxon>
        <taxon>Metazoa</taxon>
        <taxon>Ecdysozoa</taxon>
        <taxon>Arthropoda</taxon>
        <taxon>Hexapoda</taxon>
        <taxon>Insecta</taxon>
        <taxon>Pterygota</taxon>
        <taxon>Palaeoptera</taxon>
        <taxon>Ephemeroptera</taxon>
        <taxon>Pisciforma</taxon>
        <taxon>Baetidae</taxon>
        <taxon>Cloeon</taxon>
    </lineage>
</organism>
<evidence type="ECO:0000256" key="7">
    <source>
        <dbReference type="RuleBase" id="RU361218"/>
    </source>
</evidence>
<evidence type="ECO:0000256" key="3">
    <source>
        <dbReference type="ARBA" id="ARBA00022692"/>
    </source>
</evidence>
<dbReference type="OrthoDB" id="71600at2759"/>
<comment type="caution">
    <text evidence="7">Lacks conserved residue(s) required for the propagation of feature annotation.</text>
</comment>
<keyword evidence="5 7" id="KW-0472">Membrane</keyword>
<dbReference type="SUPFAM" id="SSF48652">
    <property type="entry name" value="Tetraspanin"/>
    <property type="match status" value="1"/>
</dbReference>
<protein>
    <recommendedName>
        <fullName evidence="7">Tetraspanin</fullName>
    </recommendedName>
</protein>
<evidence type="ECO:0000256" key="6">
    <source>
        <dbReference type="PIRSR" id="PIRSR002419-1"/>
    </source>
</evidence>
<feature type="transmembrane region" description="Helical" evidence="7">
    <location>
        <begin position="148"/>
        <end position="171"/>
    </location>
</feature>
<dbReference type="AlphaFoldDB" id="A0A8S1CRX2"/>
<proteinExistence type="inferred from homology"/>
<feature type="transmembrane region" description="Helical" evidence="7">
    <location>
        <begin position="28"/>
        <end position="50"/>
    </location>
</feature>
<comment type="subcellular location">
    <subcellularLocation>
        <location evidence="1 7">Membrane</location>
        <topology evidence="1 7">Multi-pass membrane protein</topology>
    </subcellularLocation>
</comment>
<dbReference type="EMBL" id="CADEPI010000055">
    <property type="protein sequence ID" value="CAB3370842.1"/>
    <property type="molecule type" value="Genomic_DNA"/>
</dbReference>
<dbReference type="Proteomes" id="UP000494165">
    <property type="component" value="Unassembled WGS sequence"/>
</dbReference>
<keyword evidence="8" id="KW-0732">Signal</keyword>
<keyword evidence="10" id="KW-1185">Reference proteome</keyword>
<comment type="caution">
    <text evidence="9">The sequence shown here is derived from an EMBL/GenBank/DDBJ whole genome shotgun (WGS) entry which is preliminary data.</text>
</comment>
<accession>A0A8S1CRX2</accession>
<evidence type="ECO:0000313" key="10">
    <source>
        <dbReference type="Proteomes" id="UP000494165"/>
    </source>
</evidence>
<evidence type="ECO:0000256" key="5">
    <source>
        <dbReference type="ARBA" id="ARBA00023136"/>
    </source>
</evidence>
<gene>
    <name evidence="9" type="ORF">CLODIP_2_CD09777</name>
</gene>
<dbReference type="GO" id="GO:0005886">
    <property type="term" value="C:plasma membrane"/>
    <property type="evidence" value="ECO:0007669"/>
    <property type="project" value="TreeGrafter"/>
</dbReference>
<keyword evidence="4 7" id="KW-1133">Transmembrane helix</keyword>
<name>A0A8S1CRX2_9INSE</name>
<dbReference type="Pfam" id="PF00335">
    <property type="entry name" value="Tetraspanin"/>
    <property type="match status" value="1"/>
</dbReference>
<dbReference type="InterPro" id="IPR018499">
    <property type="entry name" value="Tetraspanin/Peripherin"/>
</dbReference>
<keyword evidence="3 7" id="KW-0812">Transmembrane</keyword>
<dbReference type="PIRSF" id="PIRSF002419">
    <property type="entry name" value="Tetraspanin"/>
    <property type="match status" value="1"/>
</dbReference>
<dbReference type="PANTHER" id="PTHR19282:SF544">
    <property type="entry name" value="TETRASPANIN"/>
    <property type="match status" value="1"/>
</dbReference>
<feature type="signal peptide" evidence="8">
    <location>
        <begin position="1"/>
        <end position="18"/>
    </location>
</feature>
<dbReference type="InterPro" id="IPR008952">
    <property type="entry name" value="Tetraspanin_EC2_sf"/>
</dbReference>
<sequence length="182" mass="20303">MVSGGVIILVAFFGCCGAVSNNRCMLNIYASLLLLAFCLQVSGFVLVLVWNPDVSAGLEKEMMQSLSKYPVENTGSNVQKFWDTVQKEWECCGVHSRLDWAVYNPALPRLPDSCKCNPDFEVFCTTEGYYERGCYPELKDLTFDIQEAMGWTAIGLASFEVVVGILTLIYANSHRNSKKGRK</sequence>
<dbReference type="Gene3D" id="1.10.1450.10">
    <property type="entry name" value="Tetraspanin"/>
    <property type="match status" value="1"/>
</dbReference>
<dbReference type="CDD" id="cd03127">
    <property type="entry name" value="tetraspanin_LEL"/>
    <property type="match status" value="1"/>
</dbReference>
<feature type="disulfide bond" evidence="6">
    <location>
        <begin position="92"/>
        <end position="114"/>
    </location>
</feature>
<dbReference type="InterPro" id="IPR000301">
    <property type="entry name" value="Tetraspanin_animals"/>
</dbReference>
<evidence type="ECO:0000256" key="1">
    <source>
        <dbReference type="ARBA" id="ARBA00004141"/>
    </source>
</evidence>
<feature type="chain" id="PRO_5035873271" description="Tetraspanin" evidence="8">
    <location>
        <begin position="19"/>
        <end position="182"/>
    </location>
</feature>
<evidence type="ECO:0000256" key="8">
    <source>
        <dbReference type="SAM" id="SignalP"/>
    </source>
</evidence>
<evidence type="ECO:0000256" key="4">
    <source>
        <dbReference type="ARBA" id="ARBA00022989"/>
    </source>
</evidence>
<evidence type="ECO:0000313" key="9">
    <source>
        <dbReference type="EMBL" id="CAB3370842.1"/>
    </source>
</evidence>
<reference evidence="9 10" key="1">
    <citation type="submission" date="2020-04" db="EMBL/GenBank/DDBJ databases">
        <authorList>
            <person name="Alioto T."/>
            <person name="Alioto T."/>
            <person name="Gomez Garrido J."/>
        </authorList>
    </citation>
    <scope>NUCLEOTIDE SEQUENCE [LARGE SCALE GENOMIC DNA]</scope>
</reference>
<comment type="similarity">
    <text evidence="2 7">Belongs to the tetraspanin (TM4SF) family.</text>
</comment>
<keyword evidence="6" id="KW-1015">Disulfide bond</keyword>
<evidence type="ECO:0000256" key="2">
    <source>
        <dbReference type="ARBA" id="ARBA00006840"/>
    </source>
</evidence>
<dbReference type="PANTHER" id="PTHR19282">
    <property type="entry name" value="TETRASPANIN"/>
    <property type="match status" value="1"/>
</dbReference>